<accession>A0A094X2G3</accession>
<organism evidence="1 2">
    <name type="scientific">Leptospirillum ferriphilum</name>
    <dbReference type="NCBI Taxonomy" id="178606"/>
    <lineage>
        <taxon>Bacteria</taxon>
        <taxon>Pseudomonadati</taxon>
        <taxon>Nitrospirota</taxon>
        <taxon>Nitrospiria</taxon>
        <taxon>Nitrospirales</taxon>
        <taxon>Nitrospiraceae</taxon>
        <taxon>Leptospirillum</taxon>
    </lineage>
</organism>
<sequence>MEFVFPEQDASIIGSRMVVRTLRPRFLNQECTFISLLSSILKRTSERRSNWNHY</sequence>
<protein>
    <submittedName>
        <fullName evidence="1">Uncharacterized protein</fullName>
    </submittedName>
</protein>
<dbReference type="EMBL" id="JPGK01000012">
    <property type="protein sequence ID" value="KGA92754.1"/>
    <property type="molecule type" value="Genomic_DNA"/>
</dbReference>
<dbReference type="Proteomes" id="UP000029452">
    <property type="component" value="Unassembled WGS sequence"/>
</dbReference>
<proteinExistence type="predicted"/>
<dbReference type="AlphaFoldDB" id="A0A094X2G3"/>
<comment type="caution">
    <text evidence="1">The sequence shown here is derived from an EMBL/GenBank/DDBJ whole genome shotgun (WGS) entry which is preliminary data.</text>
</comment>
<evidence type="ECO:0000313" key="1">
    <source>
        <dbReference type="EMBL" id="KGA92754.1"/>
    </source>
</evidence>
<gene>
    <name evidence="1" type="ORF">LptCag_0489</name>
</gene>
<dbReference type="PATRIC" id="fig|178606.4.peg.2511"/>
<name>A0A094X2G3_9BACT</name>
<reference evidence="1 2" key="1">
    <citation type="submission" date="2014-06" db="EMBL/GenBank/DDBJ databases">
        <title>Draft genome sequence of iron oxidizing acidophile Leptospirillum ferriphilum DSM14647.</title>
        <authorList>
            <person name="Cardenas J.P."/>
            <person name="Lazcano M."/>
            <person name="Ossandon F.J."/>
            <person name="Corbett M."/>
            <person name="Holmes D.S."/>
            <person name="Watkin E."/>
        </authorList>
    </citation>
    <scope>NUCLEOTIDE SEQUENCE [LARGE SCALE GENOMIC DNA]</scope>
    <source>
        <strain evidence="1 2">DSM 14647</strain>
    </source>
</reference>
<evidence type="ECO:0000313" key="2">
    <source>
        <dbReference type="Proteomes" id="UP000029452"/>
    </source>
</evidence>